<reference evidence="3" key="1">
    <citation type="journal article" date="2019" name="Int. J. Syst. Evol. Microbiol.">
        <title>The Global Catalogue of Microorganisms (GCM) 10K type strain sequencing project: providing services to taxonomists for standard genome sequencing and annotation.</title>
        <authorList>
            <consortium name="The Broad Institute Genomics Platform"/>
            <consortium name="The Broad Institute Genome Sequencing Center for Infectious Disease"/>
            <person name="Wu L."/>
            <person name="Ma J."/>
        </authorList>
    </citation>
    <scope>NUCLEOTIDE SEQUENCE [LARGE SCALE GENOMIC DNA]</scope>
    <source>
        <strain evidence="3">CCUG 30340</strain>
    </source>
</reference>
<accession>A0ABV9QZT2</accession>
<evidence type="ECO:0000256" key="1">
    <source>
        <dbReference type="SAM" id="MobiDB-lite"/>
    </source>
</evidence>
<proteinExistence type="predicted"/>
<dbReference type="Proteomes" id="UP001595886">
    <property type="component" value="Unassembled WGS sequence"/>
</dbReference>
<feature type="region of interest" description="Disordered" evidence="1">
    <location>
        <begin position="1"/>
        <end position="34"/>
    </location>
</feature>
<protein>
    <recommendedName>
        <fullName evidence="4">KTSC domain-containing protein</fullName>
    </recommendedName>
</protein>
<keyword evidence="3" id="KW-1185">Reference proteome</keyword>
<gene>
    <name evidence="2" type="ORF">ACFO6Q_16545</name>
</gene>
<evidence type="ECO:0000313" key="2">
    <source>
        <dbReference type="EMBL" id="MFC4821934.1"/>
    </source>
</evidence>
<comment type="caution">
    <text evidence="2">The sequence shown here is derived from an EMBL/GenBank/DDBJ whole genome shotgun (WGS) entry which is preliminary data.</text>
</comment>
<dbReference type="RefSeq" id="WP_380022195.1">
    <property type="nucleotide sequence ID" value="NZ_JBHSHD010000010.1"/>
</dbReference>
<dbReference type="EMBL" id="JBHSHD010000010">
    <property type="protein sequence ID" value="MFC4821934.1"/>
    <property type="molecule type" value="Genomic_DNA"/>
</dbReference>
<evidence type="ECO:0008006" key="4">
    <source>
        <dbReference type="Google" id="ProtNLM"/>
    </source>
</evidence>
<evidence type="ECO:0000313" key="3">
    <source>
        <dbReference type="Proteomes" id="UP001595886"/>
    </source>
</evidence>
<organism evidence="2 3">
    <name type="scientific">Dokdonella ginsengisoli</name>
    <dbReference type="NCBI Taxonomy" id="363846"/>
    <lineage>
        <taxon>Bacteria</taxon>
        <taxon>Pseudomonadati</taxon>
        <taxon>Pseudomonadota</taxon>
        <taxon>Gammaproteobacteria</taxon>
        <taxon>Lysobacterales</taxon>
        <taxon>Rhodanobacteraceae</taxon>
        <taxon>Dokdonella</taxon>
    </lineage>
</organism>
<sequence>MSRNVSMDRSLDDKEAEDAFTSEGGYVAREPEARRPVPVFSTRARLMSDFSISYDGRRYRYESFRYDRLVDAIAHARSMQSRRELPAVTKRR</sequence>
<name>A0ABV9QZT2_9GAMM</name>